<name>A0A6J4LF89_9BACT</name>
<proteinExistence type="predicted"/>
<dbReference type="InterPro" id="IPR029058">
    <property type="entry name" value="AB_hydrolase_fold"/>
</dbReference>
<dbReference type="Pfam" id="PF00561">
    <property type="entry name" value="Abhydrolase_1"/>
    <property type="match status" value="1"/>
</dbReference>
<dbReference type="PRINTS" id="PR00412">
    <property type="entry name" value="EPOXHYDRLASE"/>
</dbReference>
<dbReference type="PRINTS" id="PR00111">
    <property type="entry name" value="ABHYDROLASE"/>
</dbReference>
<feature type="region of interest" description="Disordered" evidence="1">
    <location>
        <begin position="1"/>
        <end position="21"/>
    </location>
</feature>
<feature type="domain" description="AB hydrolase-1" evidence="2">
    <location>
        <begin position="64"/>
        <end position="297"/>
    </location>
</feature>
<evidence type="ECO:0000256" key="1">
    <source>
        <dbReference type="SAM" id="MobiDB-lite"/>
    </source>
</evidence>
<sequence length="329" mass="35132">MASPLPAATGGGPGVPAAPGRLLPGRLPPEAMYPAGDPTVAVRFETLASGLRVRVLECGVPTGPPVLLLHGWCCSVYSFRRNLCALTELGCRVVAADLKGHGLSDKPVGREEYTLAAMADHVVDVMNAVGMPRAALVGHSMGCAIAVAVALRYPQRVSRLALLAPAGFGTITLLPAARMLTPRVLAPLLPRLTRRWMIGMVLRLAYAWDNKLTARDVDEYFAPTQFPGFAPAMRDLLHEFEWASGSRAELERLTVPTLVMFGTRDRLVYNRSVEAMVRAIPDVLLDVVEGAGHVLPEEVPERVNARLAAFFRAGGDGAENRVAAGATTG</sequence>
<dbReference type="PANTHER" id="PTHR43689:SF8">
    <property type="entry name" value="ALPHA_BETA-HYDROLASES SUPERFAMILY PROTEIN"/>
    <property type="match status" value="1"/>
</dbReference>
<dbReference type="SUPFAM" id="SSF53474">
    <property type="entry name" value="alpha/beta-Hydrolases"/>
    <property type="match status" value="1"/>
</dbReference>
<dbReference type="AlphaFoldDB" id="A0A6J4LF89"/>
<dbReference type="EMBL" id="CADCTX010000579">
    <property type="protein sequence ID" value="CAA9330135.1"/>
    <property type="molecule type" value="Genomic_DNA"/>
</dbReference>
<dbReference type="InterPro" id="IPR000639">
    <property type="entry name" value="Epox_hydrolase-like"/>
</dbReference>
<dbReference type="PANTHER" id="PTHR43689">
    <property type="entry name" value="HYDROLASE"/>
    <property type="match status" value="1"/>
</dbReference>
<organism evidence="3">
    <name type="scientific">uncultured Gemmatimonadaceae bacterium</name>
    <dbReference type="NCBI Taxonomy" id="246130"/>
    <lineage>
        <taxon>Bacteria</taxon>
        <taxon>Pseudomonadati</taxon>
        <taxon>Gemmatimonadota</taxon>
        <taxon>Gemmatimonadia</taxon>
        <taxon>Gemmatimonadales</taxon>
        <taxon>Gemmatimonadaceae</taxon>
        <taxon>environmental samples</taxon>
    </lineage>
</organism>
<reference evidence="3" key="1">
    <citation type="submission" date="2020-02" db="EMBL/GenBank/DDBJ databases">
        <authorList>
            <person name="Meier V. D."/>
        </authorList>
    </citation>
    <scope>NUCLEOTIDE SEQUENCE</scope>
    <source>
        <strain evidence="3">AVDCRST_MAG40</strain>
    </source>
</reference>
<dbReference type="InterPro" id="IPR000073">
    <property type="entry name" value="AB_hydrolase_1"/>
</dbReference>
<accession>A0A6J4LF89</accession>
<protein>
    <recommendedName>
        <fullName evidence="2">AB hydrolase-1 domain-containing protein</fullName>
    </recommendedName>
</protein>
<dbReference type="Gene3D" id="3.40.50.1820">
    <property type="entry name" value="alpha/beta hydrolase"/>
    <property type="match status" value="1"/>
</dbReference>
<evidence type="ECO:0000259" key="2">
    <source>
        <dbReference type="Pfam" id="PF00561"/>
    </source>
</evidence>
<evidence type="ECO:0000313" key="3">
    <source>
        <dbReference type="EMBL" id="CAA9330135.1"/>
    </source>
</evidence>
<dbReference type="GO" id="GO:0003824">
    <property type="term" value="F:catalytic activity"/>
    <property type="evidence" value="ECO:0007669"/>
    <property type="project" value="InterPro"/>
</dbReference>
<gene>
    <name evidence="3" type="ORF">AVDCRST_MAG40-1866</name>
</gene>